<feature type="transmembrane region" description="Helical" evidence="1">
    <location>
        <begin position="83"/>
        <end position="105"/>
    </location>
</feature>
<sequence>MDACAREAIVLWGVALLNILAFVKDGWPCGKIYSQVCLRTSNAIPLVVNLLLTAIGFSLIAAIVETVALFLGLISKSSHKLLFISKVLICLVANLDLFIIFFYYNHLTVRFWSHIIIAVCAGMALAIAIIKFFANTKGG</sequence>
<name>A0A087W0A2_ECHMU</name>
<feature type="transmembrane region" description="Helical" evidence="1">
    <location>
        <begin position="111"/>
        <end position="134"/>
    </location>
</feature>
<dbReference type="AlphaFoldDB" id="A0A087W0A2"/>
<dbReference type="OrthoDB" id="6266670at2759"/>
<evidence type="ECO:0000256" key="1">
    <source>
        <dbReference type="SAM" id="Phobius"/>
    </source>
</evidence>
<reference evidence="2" key="1">
    <citation type="journal article" date="2013" name="Nature">
        <title>The genomes of four tapeworm species reveal adaptations to parasitism.</title>
        <authorList>
            <person name="Tsai I.J."/>
            <person name="Zarowiecki M."/>
            <person name="Holroyd N."/>
            <person name="Garciarrubio A."/>
            <person name="Sanchez-Flores A."/>
            <person name="Brooks K.L."/>
            <person name="Tracey A."/>
            <person name="Bobes R.J."/>
            <person name="Fragoso G."/>
            <person name="Sciutto E."/>
            <person name="Aslett M."/>
            <person name="Beasley H."/>
            <person name="Bennett H.M."/>
            <person name="Cai J."/>
            <person name="Camicia F."/>
            <person name="Clark R."/>
            <person name="Cucher M."/>
            <person name="De Silva N."/>
            <person name="Day T.A."/>
            <person name="Deplazes P."/>
            <person name="Estrada K."/>
            <person name="Fernandez C."/>
            <person name="Holland P.W."/>
            <person name="Hou J."/>
            <person name="Hu S."/>
            <person name="Huckvale T."/>
            <person name="Hung S.S."/>
            <person name="Kamenetzky L."/>
            <person name="Keane J.A."/>
            <person name="Kiss F."/>
            <person name="Koziol U."/>
            <person name="Lambert O."/>
            <person name="Liu K."/>
            <person name="Luo X."/>
            <person name="Luo Y."/>
            <person name="Macchiaroli N."/>
            <person name="Nichol S."/>
            <person name="Paps J."/>
            <person name="Parkinson J."/>
            <person name="Pouchkina-Stantcheva N."/>
            <person name="Riddiford N."/>
            <person name="Rosenzvit M."/>
            <person name="Salinas G."/>
            <person name="Wasmuth J.D."/>
            <person name="Zamanian M."/>
            <person name="Zheng Y."/>
            <person name="Cai X."/>
            <person name="Soberon X."/>
            <person name="Olson P.D."/>
            <person name="Laclette J.P."/>
            <person name="Brehm K."/>
            <person name="Berriman M."/>
            <person name="Garciarrubio A."/>
            <person name="Bobes R.J."/>
            <person name="Fragoso G."/>
            <person name="Sanchez-Flores A."/>
            <person name="Estrada K."/>
            <person name="Cevallos M.A."/>
            <person name="Morett E."/>
            <person name="Gonzalez V."/>
            <person name="Portillo T."/>
            <person name="Ochoa-Leyva A."/>
            <person name="Jose M.V."/>
            <person name="Sciutto E."/>
            <person name="Landa A."/>
            <person name="Jimenez L."/>
            <person name="Valdes V."/>
            <person name="Carrero J.C."/>
            <person name="Larralde C."/>
            <person name="Morales-Montor J."/>
            <person name="Limon-Lason J."/>
            <person name="Soberon X."/>
            <person name="Laclette J.P."/>
        </authorList>
    </citation>
    <scope>NUCLEOTIDE SEQUENCE [LARGE SCALE GENOMIC DNA]</scope>
</reference>
<evidence type="ECO:0000313" key="2">
    <source>
        <dbReference type="EMBL" id="CDI97921.1"/>
    </source>
</evidence>
<accession>A0A087W0A2</accession>
<reference evidence="2" key="2">
    <citation type="submission" date="2015-11" db="EMBL/GenBank/DDBJ databases">
        <authorList>
            <person name="Zhang Y."/>
            <person name="Guo Z."/>
        </authorList>
    </citation>
    <scope>NUCLEOTIDE SEQUENCE</scope>
</reference>
<feature type="transmembrane region" description="Helical" evidence="1">
    <location>
        <begin position="43"/>
        <end position="71"/>
    </location>
</feature>
<dbReference type="Proteomes" id="UP000017246">
    <property type="component" value="Unassembled WGS sequence"/>
</dbReference>
<proteinExistence type="predicted"/>
<organism evidence="2 3">
    <name type="scientific">Echinococcus multilocularis</name>
    <name type="common">Fox tapeworm</name>
    <dbReference type="NCBI Taxonomy" id="6211"/>
    <lineage>
        <taxon>Eukaryota</taxon>
        <taxon>Metazoa</taxon>
        <taxon>Spiralia</taxon>
        <taxon>Lophotrochozoa</taxon>
        <taxon>Platyhelminthes</taxon>
        <taxon>Cestoda</taxon>
        <taxon>Eucestoda</taxon>
        <taxon>Cyclophyllidea</taxon>
        <taxon>Taeniidae</taxon>
        <taxon>Echinococcus</taxon>
    </lineage>
</organism>
<gene>
    <name evidence="2" type="ORF">EmuJ_000173500</name>
</gene>
<keyword evidence="1" id="KW-0812">Transmembrane</keyword>
<keyword evidence="1" id="KW-1133">Transmembrane helix</keyword>
<keyword evidence="3" id="KW-1185">Reference proteome</keyword>
<evidence type="ECO:0000313" key="3">
    <source>
        <dbReference type="Proteomes" id="UP000017246"/>
    </source>
</evidence>
<dbReference type="EMBL" id="LN902846">
    <property type="protein sequence ID" value="CDI97921.1"/>
    <property type="molecule type" value="Genomic_DNA"/>
</dbReference>
<feature type="transmembrane region" description="Helical" evidence="1">
    <location>
        <begin position="7"/>
        <end position="23"/>
    </location>
</feature>
<keyword evidence="1" id="KW-0472">Membrane</keyword>
<protein>
    <submittedName>
        <fullName evidence="2">Expressed conserved protein</fullName>
    </submittedName>
</protein>